<accession>A0A179FY23</accession>
<dbReference type="Proteomes" id="UP000078397">
    <property type="component" value="Unassembled WGS sequence"/>
</dbReference>
<dbReference type="KEGG" id="pchm:VFPPC_15498"/>
<name>A0A179FY23_METCM</name>
<proteinExistence type="predicted"/>
<organism evidence="2 3">
    <name type="scientific">Pochonia chlamydosporia 170</name>
    <dbReference type="NCBI Taxonomy" id="1380566"/>
    <lineage>
        <taxon>Eukaryota</taxon>
        <taxon>Fungi</taxon>
        <taxon>Dikarya</taxon>
        <taxon>Ascomycota</taxon>
        <taxon>Pezizomycotina</taxon>
        <taxon>Sordariomycetes</taxon>
        <taxon>Hypocreomycetidae</taxon>
        <taxon>Hypocreales</taxon>
        <taxon>Clavicipitaceae</taxon>
        <taxon>Pochonia</taxon>
    </lineage>
</organism>
<dbReference type="RefSeq" id="XP_018146396.1">
    <property type="nucleotide sequence ID" value="XM_018293251.1"/>
</dbReference>
<feature type="region of interest" description="Disordered" evidence="1">
    <location>
        <begin position="1"/>
        <end position="87"/>
    </location>
</feature>
<feature type="compositionally biased region" description="Polar residues" evidence="1">
    <location>
        <begin position="358"/>
        <end position="376"/>
    </location>
</feature>
<evidence type="ECO:0000313" key="2">
    <source>
        <dbReference type="EMBL" id="OAQ69859.1"/>
    </source>
</evidence>
<reference evidence="2 3" key="1">
    <citation type="journal article" date="2016" name="PLoS Pathog.">
        <title>Biosynthesis of antibiotic leucinostatins in bio-control fungus Purpureocillium lilacinum and their inhibition on phytophthora revealed by genome mining.</title>
        <authorList>
            <person name="Wang G."/>
            <person name="Liu Z."/>
            <person name="Lin R."/>
            <person name="Li E."/>
            <person name="Mao Z."/>
            <person name="Ling J."/>
            <person name="Yang Y."/>
            <person name="Yin W.B."/>
            <person name="Xie B."/>
        </authorList>
    </citation>
    <scope>NUCLEOTIDE SEQUENCE [LARGE SCALE GENOMIC DNA]</scope>
    <source>
        <strain evidence="2">170</strain>
    </source>
</reference>
<gene>
    <name evidence="2" type="ORF">VFPPC_15498</name>
</gene>
<dbReference type="EMBL" id="LSBJ02000002">
    <property type="protein sequence ID" value="OAQ69859.1"/>
    <property type="molecule type" value="Genomic_DNA"/>
</dbReference>
<evidence type="ECO:0000313" key="3">
    <source>
        <dbReference type="Proteomes" id="UP000078397"/>
    </source>
</evidence>
<sequence>MQPVTKDDGGAVAAAHKHHTADDFKHSNLVPPSNTDKDWKTLERVLGRRRHQHRQTDGTSSSIGPASTYSTRDRARLEQKSDGPMIRPRSKTYLTATVLHSGSYSDSSMPTTISKDTTQGIEAKNRCLLATFCTKTKLFNPPLHNSPVIPDAARGDSSRRSTVAEKSDFDSGAEGSASLGADASNIVWGNASHSSALGRTDHGDDEDVKDMTSDDTLDAIIKKGEHLKREMIADISRQRKQARLARHQDRNKLIRRLQNLENIERNLERHLFDAHSVEAANATTATASALGLFDTHVSAAPRFRIPPRHMSDETRRKLDAFLLTAPVQSITQQSHGLPSSRLSRKPRHQIINHERNARLTNLQKRVNTGSSTQGNNGDDIEANYR</sequence>
<comment type="caution">
    <text evidence="2">The sequence shown here is derived from an EMBL/GenBank/DDBJ whole genome shotgun (WGS) entry which is preliminary data.</text>
</comment>
<feature type="region of interest" description="Disordered" evidence="1">
    <location>
        <begin position="352"/>
        <end position="385"/>
    </location>
</feature>
<keyword evidence="3" id="KW-1185">Reference proteome</keyword>
<feature type="compositionally biased region" description="Polar residues" evidence="1">
    <location>
        <begin position="57"/>
        <end position="70"/>
    </location>
</feature>
<feature type="compositionally biased region" description="Basic and acidic residues" evidence="1">
    <location>
        <begin position="71"/>
        <end position="81"/>
    </location>
</feature>
<feature type="compositionally biased region" description="Basic and acidic residues" evidence="1">
    <location>
        <begin position="153"/>
        <end position="169"/>
    </location>
</feature>
<evidence type="ECO:0000256" key="1">
    <source>
        <dbReference type="SAM" id="MobiDB-lite"/>
    </source>
</evidence>
<dbReference type="GeneID" id="28857245"/>
<dbReference type="AlphaFoldDB" id="A0A179FY23"/>
<feature type="region of interest" description="Disordered" evidence="1">
    <location>
        <begin position="140"/>
        <end position="176"/>
    </location>
</feature>
<feature type="compositionally biased region" description="Basic and acidic residues" evidence="1">
    <location>
        <begin position="35"/>
        <end position="46"/>
    </location>
</feature>
<protein>
    <submittedName>
        <fullName evidence="2">Uncharacterized protein</fullName>
    </submittedName>
</protein>